<comment type="caution">
    <text evidence="10">The sequence shown here is derived from an EMBL/GenBank/DDBJ whole genome shotgun (WGS) entry which is preliminary data.</text>
</comment>
<dbReference type="PRINTS" id="PR01651">
    <property type="entry name" value="SECGEXPORT"/>
</dbReference>
<organism evidence="10 11">
    <name type="scientific">Litorilinea aerophila</name>
    <dbReference type="NCBI Taxonomy" id="1204385"/>
    <lineage>
        <taxon>Bacteria</taxon>
        <taxon>Bacillati</taxon>
        <taxon>Chloroflexota</taxon>
        <taxon>Caldilineae</taxon>
        <taxon>Caldilineales</taxon>
        <taxon>Caldilineaceae</taxon>
        <taxon>Litorilinea</taxon>
    </lineage>
</organism>
<protein>
    <recommendedName>
        <fullName evidence="9">Protein-export membrane protein SecG</fullName>
    </recommendedName>
</protein>
<dbReference type="NCBIfam" id="TIGR00810">
    <property type="entry name" value="secG"/>
    <property type="match status" value="1"/>
</dbReference>
<dbReference type="Proteomes" id="UP000317371">
    <property type="component" value="Unassembled WGS sequence"/>
</dbReference>
<evidence type="ECO:0000256" key="9">
    <source>
        <dbReference type="RuleBase" id="RU365087"/>
    </source>
</evidence>
<name>A0A540VLF9_9CHLR</name>
<comment type="similarity">
    <text evidence="2 9">Belongs to the SecG family.</text>
</comment>
<comment type="function">
    <text evidence="9">Involved in protein export. Participates in an early event of protein translocation.</text>
</comment>
<evidence type="ECO:0000256" key="8">
    <source>
        <dbReference type="ARBA" id="ARBA00023136"/>
    </source>
</evidence>
<evidence type="ECO:0000313" key="10">
    <source>
        <dbReference type="EMBL" id="TQE97562.1"/>
    </source>
</evidence>
<feature type="transmembrane region" description="Helical" evidence="9">
    <location>
        <begin position="52"/>
        <end position="73"/>
    </location>
</feature>
<dbReference type="GO" id="GO:0015450">
    <property type="term" value="F:protein-transporting ATPase activity"/>
    <property type="evidence" value="ECO:0007669"/>
    <property type="project" value="UniProtKB-UniRule"/>
</dbReference>
<dbReference type="EMBL" id="VIGC01000002">
    <property type="protein sequence ID" value="TQE97562.1"/>
    <property type="molecule type" value="Genomic_DNA"/>
</dbReference>
<dbReference type="InParanoid" id="A0A540VLF9"/>
<evidence type="ECO:0000256" key="6">
    <source>
        <dbReference type="ARBA" id="ARBA00022989"/>
    </source>
</evidence>
<proteinExistence type="inferred from homology"/>
<dbReference type="AlphaFoldDB" id="A0A540VLF9"/>
<dbReference type="Pfam" id="PF03840">
    <property type="entry name" value="SecG"/>
    <property type="match status" value="1"/>
</dbReference>
<keyword evidence="4 9" id="KW-0812">Transmembrane</keyword>
<keyword evidence="8 9" id="KW-0472">Membrane</keyword>
<keyword evidence="11" id="KW-1185">Reference proteome</keyword>
<feature type="transmembrane region" description="Helical" evidence="9">
    <location>
        <begin position="6"/>
        <end position="24"/>
    </location>
</feature>
<gene>
    <name evidence="10" type="primary">secG</name>
    <name evidence="10" type="ORF">FKZ61_01410</name>
</gene>
<evidence type="ECO:0000256" key="7">
    <source>
        <dbReference type="ARBA" id="ARBA00023010"/>
    </source>
</evidence>
<keyword evidence="5 9" id="KW-0653">Protein transport</keyword>
<evidence type="ECO:0000256" key="5">
    <source>
        <dbReference type="ARBA" id="ARBA00022927"/>
    </source>
</evidence>
<keyword evidence="6 9" id="KW-1133">Transmembrane helix</keyword>
<evidence type="ECO:0000313" key="11">
    <source>
        <dbReference type="Proteomes" id="UP000317371"/>
    </source>
</evidence>
<dbReference type="RefSeq" id="WP_141608289.1">
    <property type="nucleotide sequence ID" value="NZ_VIGC02000002.1"/>
</dbReference>
<evidence type="ECO:0000256" key="3">
    <source>
        <dbReference type="ARBA" id="ARBA00022448"/>
    </source>
</evidence>
<reference evidence="10 11" key="1">
    <citation type="submission" date="2019-06" db="EMBL/GenBank/DDBJ databases">
        <title>Genome sequence of Litorilinea aerophila BAA-2444.</title>
        <authorList>
            <person name="Maclea K.S."/>
            <person name="Maurais E.G."/>
            <person name="Iannazzi L.C."/>
        </authorList>
    </citation>
    <scope>NUCLEOTIDE SEQUENCE [LARGE SCALE GENOMIC DNA]</scope>
    <source>
        <strain evidence="10 11">ATCC BAA-2444</strain>
    </source>
</reference>
<evidence type="ECO:0000256" key="4">
    <source>
        <dbReference type="ARBA" id="ARBA00022692"/>
    </source>
</evidence>
<comment type="subcellular location">
    <subcellularLocation>
        <location evidence="9">Cell membrane</location>
        <topology evidence="9">Multi-pass membrane protein</topology>
    </subcellularLocation>
    <subcellularLocation>
        <location evidence="1">Membrane</location>
        <topology evidence="1">Multi-pass membrane protein</topology>
    </subcellularLocation>
</comment>
<dbReference type="GO" id="GO:0009306">
    <property type="term" value="P:protein secretion"/>
    <property type="evidence" value="ECO:0007669"/>
    <property type="project" value="UniProtKB-UniRule"/>
</dbReference>
<accession>A0A540VLF9</accession>
<keyword evidence="3 9" id="KW-0813">Transport</keyword>
<keyword evidence="7 9" id="KW-0811">Translocation</keyword>
<keyword evidence="9" id="KW-1003">Cell membrane</keyword>
<sequence>MNFADYLMIATIIISVALVAVVLIQGQTGSGLGSVFGGSDIYRTRRGIEKTLFNITFMLAGLFFLLALLTVALE</sequence>
<evidence type="ECO:0000256" key="2">
    <source>
        <dbReference type="ARBA" id="ARBA00008445"/>
    </source>
</evidence>
<dbReference type="GO" id="GO:0005886">
    <property type="term" value="C:plasma membrane"/>
    <property type="evidence" value="ECO:0007669"/>
    <property type="project" value="UniProtKB-SubCell"/>
</dbReference>
<evidence type="ECO:0000256" key="1">
    <source>
        <dbReference type="ARBA" id="ARBA00004141"/>
    </source>
</evidence>
<dbReference type="FunCoup" id="A0A540VLF9">
    <property type="interactions" value="120"/>
</dbReference>
<dbReference type="InterPro" id="IPR004692">
    <property type="entry name" value="SecG"/>
</dbReference>